<dbReference type="InterPro" id="IPR002937">
    <property type="entry name" value="Amino_oxidase"/>
</dbReference>
<dbReference type="RefSeq" id="WP_045959861.1">
    <property type="nucleotide sequence ID" value="NZ_FO704551.1"/>
</dbReference>
<evidence type="ECO:0000256" key="6">
    <source>
        <dbReference type="ARBA" id="ARBA00047321"/>
    </source>
</evidence>
<keyword evidence="8" id="KW-0503">Monooxygenase</keyword>
<comment type="pathway">
    <text evidence="1">Plant hormone metabolism; auxin biosynthesis.</text>
</comment>
<dbReference type="PANTHER" id="PTHR10742:SF342">
    <property type="entry name" value="AMINE OXIDASE"/>
    <property type="match status" value="1"/>
</dbReference>
<dbReference type="InterPro" id="IPR036188">
    <property type="entry name" value="FAD/NAD-bd_sf"/>
</dbReference>
<protein>
    <recommendedName>
        <fullName evidence="4">Tryptophan 2-monooxygenase</fullName>
        <ecNumber evidence="3">1.13.12.3</ecNumber>
    </recommendedName>
</protein>
<dbReference type="EC" id="1.13.12.3" evidence="3"/>
<evidence type="ECO:0000256" key="5">
    <source>
        <dbReference type="ARBA" id="ARBA00023070"/>
    </source>
</evidence>
<organism evidence="8 9">
    <name type="scientific">Xenorhabdus poinarii G6</name>
    <dbReference type="NCBI Taxonomy" id="1354304"/>
    <lineage>
        <taxon>Bacteria</taxon>
        <taxon>Pseudomonadati</taxon>
        <taxon>Pseudomonadota</taxon>
        <taxon>Gammaproteobacteria</taxon>
        <taxon>Enterobacterales</taxon>
        <taxon>Morganellaceae</taxon>
        <taxon>Xenorhabdus</taxon>
    </lineage>
</organism>
<keyword evidence="8" id="KW-0560">Oxidoreductase</keyword>
<dbReference type="Gene3D" id="3.50.50.60">
    <property type="entry name" value="FAD/NAD(P)-binding domain"/>
    <property type="match status" value="1"/>
</dbReference>
<evidence type="ECO:0000256" key="1">
    <source>
        <dbReference type="ARBA" id="ARBA00004814"/>
    </source>
</evidence>
<reference evidence="8 9" key="1">
    <citation type="submission" date="2013-07" db="EMBL/GenBank/DDBJ databases">
        <authorList>
            <person name="Genoscope - CEA"/>
        </authorList>
    </citation>
    <scope>NUCLEOTIDE SEQUENCE [LARGE SCALE GENOMIC DNA]</scope>
    <source>
        <strain evidence="8 9">G6</strain>
    </source>
</reference>
<name>A0A068R6Y3_9GAMM</name>
<evidence type="ECO:0000256" key="4">
    <source>
        <dbReference type="ARBA" id="ARBA00017871"/>
    </source>
</evidence>
<dbReference type="GO" id="GO:0050361">
    <property type="term" value="F:tryptophan 2-monooxygenase activity"/>
    <property type="evidence" value="ECO:0007669"/>
    <property type="project" value="UniProtKB-EC"/>
</dbReference>
<dbReference type="Pfam" id="PF01593">
    <property type="entry name" value="Amino_oxidase"/>
    <property type="match status" value="1"/>
</dbReference>
<dbReference type="Gene3D" id="3.90.660.10">
    <property type="match status" value="1"/>
</dbReference>
<dbReference type="GO" id="GO:0001716">
    <property type="term" value="F:L-amino-acid oxidase activity"/>
    <property type="evidence" value="ECO:0007669"/>
    <property type="project" value="TreeGrafter"/>
</dbReference>
<dbReference type="SUPFAM" id="SSF51905">
    <property type="entry name" value="FAD/NAD(P)-binding domain"/>
    <property type="match status" value="1"/>
</dbReference>
<dbReference type="GO" id="GO:0009063">
    <property type="term" value="P:amino acid catabolic process"/>
    <property type="evidence" value="ECO:0007669"/>
    <property type="project" value="TreeGrafter"/>
</dbReference>
<evidence type="ECO:0000256" key="2">
    <source>
        <dbReference type="ARBA" id="ARBA00005833"/>
    </source>
</evidence>
<dbReference type="STRING" id="1354304.XPG1_3347"/>
<keyword evidence="5" id="KW-0073">Auxin biosynthesis</keyword>
<feature type="domain" description="Amine oxidase" evidence="7">
    <location>
        <begin position="54"/>
        <end position="541"/>
    </location>
</feature>
<keyword evidence="9" id="KW-1185">Reference proteome</keyword>
<dbReference type="AlphaFoldDB" id="A0A068R6Y3"/>
<sequence length="566" mass="63032">MLDKSINTEKTRAFPYIDSLFDYGTYLYRVKAKGAIGQFATPCNERVAIIGAGLSGMVAARELLKAGVRHVTLFEAETNRHGGRLLSQQFDAEMPEYIAEMGAMRFPPSEVGLFHYLDNFNIDTASVFPDPGVVDTEIHFQGDAFTWQAGSPPPSLFHRVDRGWKSFLQEGGVLDGKQLIAPLAITQALREGRLADAKEAWQIYIDVFGDSCFYSSLVRIFTSSNPPGGEHWEKPNDFVLFGSLGIGSGGFQPVFRAAFIEIMRLVVNGLEEDQRLVPDGISTLTDRMGSEVLADKPLADRIIYQKVTDISQQDDGRFIIDTDDGAQAEFDRVIVTVSTRAMQVSLKLSQRNKWLGADVSRAINETHLIGSSKLFLLTQTKFWLKEQLPRTILTDTLAKGIYCLDYQPENPDGHGVVLISYTWEDDSHKLVTLSNKRARLDRLVDELRQTAPEFAKYLVPLNDDSKYIQEYDWLTDANAMGAFKLNYPGNDHYSEALFFQFQTAVDTQNDPGLYLAGCSCSFTGGWAEGAIQTGINAACAVVHSLGGALMADNPLHNMSHHYHYHH</sequence>
<evidence type="ECO:0000313" key="9">
    <source>
        <dbReference type="Proteomes" id="UP000032735"/>
    </source>
</evidence>
<evidence type="ECO:0000313" key="8">
    <source>
        <dbReference type="EMBL" id="CDG22983.1"/>
    </source>
</evidence>
<dbReference type="KEGG" id="xpo:XPG1_3347"/>
<dbReference type="InterPro" id="IPR050281">
    <property type="entry name" value="Flavin_monoamine_oxidase"/>
</dbReference>
<accession>A0A068R6Y3</accession>
<evidence type="ECO:0000256" key="3">
    <source>
        <dbReference type="ARBA" id="ARBA00012535"/>
    </source>
</evidence>
<dbReference type="OrthoDB" id="311718at2"/>
<comment type="catalytic activity">
    <reaction evidence="6">
        <text>L-tryptophan + O2 = indole-3-acetamide + CO2 + H2O</text>
        <dbReference type="Rhea" id="RHEA:16165"/>
        <dbReference type="ChEBI" id="CHEBI:15377"/>
        <dbReference type="ChEBI" id="CHEBI:15379"/>
        <dbReference type="ChEBI" id="CHEBI:16031"/>
        <dbReference type="ChEBI" id="CHEBI:16526"/>
        <dbReference type="ChEBI" id="CHEBI:57912"/>
        <dbReference type="EC" id="1.13.12.3"/>
    </reaction>
</comment>
<evidence type="ECO:0000259" key="7">
    <source>
        <dbReference type="Pfam" id="PF01593"/>
    </source>
</evidence>
<dbReference type="GO" id="GO:0009851">
    <property type="term" value="P:auxin biosynthetic process"/>
    <property type="evidence" value="ECO:0007669"/>
    <property type="project" value="UniProtKB-KW"/>
</dbReference>
<dbReference type="PANTHER" id="PTHR10742">
    <property type="entry name" value="FLAVIN MONOAMINE OXIDASE"/>
    <property type="match status" value="1"/>
</dbReference>
<dbReference type="Proteomes" id="UP000032735">
    <property type="component" value="Chromosome"/>
</dbReference>
<dbReference type="HOGENOM" id="CLU_021400_0_0_6"/>
<gene>
    <name evidence="8" type="primary">iaaM</name>
    <name evidence="8" type="ORF">XPG1_3347</name>
</gene>
<dbReference type="EMBL" id="FO704551">
    <property type="protein sequence ID" value="CDG22983.1"/>
    <property type="molecule type" value="Genomic_DNA"/>
</dbReference>
<comment type="similarity">
    <text evidence="2">Belongs to the tryptophan 2-monooxygenase family.</text>
</comment>
<proteinExistence type="inferred from homology"/>
<dbReference type="Gene3D" id="1.10.405.40">
    <property type="match status" value="1"/>
</dbReference>
<dbReference type="SUPFAM" id="SSF54373">
    <property type="entry name" value="FAD-linked reductases, C-terminal domain"/>
    <property type="match status" value="1"/>
</dbReference>